<sequence length="51" mass="5631">MIITAIEFLLKGFFCYRWHSIFLGGLIAGNSSYNSIAIGLAVLVIYIGFSE</sequence>
<evidence type="ECO:0000313" key="2">
    <source>
        <dbReference type="EMBL" id="AKV68882.1"/>
    </source>
</evidence>
<name>A0A0K1S406_9CHRO</name>
<gene>
    <name evidence="2" type="ORF">VL20_3929</name>
</gene>
<dbReference type="AlphaFoldDB" id="A0A0K1S406"/>
<keyword evidence="3" id="KW-1185">Reference proteome</keyword>
<keyword evidence="1" id="KW-0472">Membrane</keyword>
<dbReference type="Proteomes" id="UP000068167">
    <property type="component" value="Chromosome"/>
</dbReference>
<protein>
    <submittedName>
        <fullName evidence="2">Uncharacterized protein</fullName>
    </submittedName>
</protein>
<dbReference type="KEGG" id="mpk:VL20_3929"/>
<keyword evidence="1" id="KW-0812">Transmembrane</keyword>
<reference evidence="2 3" key="1">
    <citation type="journal article" date="2016" name="Stand. Genomic Sci.">
        <title>Complete genome sequence and genomic characterization of Microcystis panniformis FACHB 1757 by third-generation sequencing.</title>
        <authorList>
            <person name="Zhang J.Y."/>
            <person name="Guan R."/>
            <person name="Zhang H.J."/>
            <person name="Li H."/>
            <person name="Xiao P."/>
            <person name="Yu G.L."/>
            <person name="Du L."/>
            <person name="Cao D.M."/>
            <person name="Zhu B.C."/>
            <person name="Li R.H."/>
            <person name="Lu Z.H."/>
        </authorList>
    </citation>
    <scope>NUCLEOTIDE SEQUENCE [LARGE SCALE GENOMIC DNA]</scope>
    <source>
        <strain evidence="2 3">FACHB-1757</strain>
    </source>
</reference>
<accession>A0A0K1S406</accession>
<organism evidence="2 3">
    <name type="scientific">Microcystis panniformis FACHB-1757</name>
    <dbReference type="NCBI Taxonomy" id="1638788"/>
    <lineage>
        <taxon>Bacteria</taxon>
        <taxon>Bacillati</taxon>
        <taxon>Cyanobacteriota</taxon>
        <taxon>Cyanophyceae</taxon>
        <taxon>Oscillatoriophycideae</taxon>
        <taxon>Chroococcales</taxon>
        <taxon>Microcystaceae</taxon>
        <taxon>Microcystis</taxon>
    </lineage>
</organism>
<evidence type="ECO:0000256" key="1">
    <source>
        <dbReference type="SAM" id="Phobius"/>
    </source>
</evidence>
<proteinExistence type="predicted"/>
<feature type="transmembrane region" description="Helical" evidence="1">
    <location>
        <begin position="21"/>
        <end position="49"/>
    </location>
</feature>
<keyword evidence="1" id="KW-1133">Transmembrane helix</keyword>
<dbReference type="PATRIC" id="fig|1638788.3.peg.3963"/>
<evidence type="ECO:0000313" key="3">
    <source>
        <dbReference type="Proteomes" id="UP000068167"/>
    </source>
</evidence>
<dbReference type="EMBL" id="CP011339">
    <property type="protein sequence ID" value="AKV68882.1"/>
    <property type="molecule type" value="Genomic_DNA"/>
</dbReference>